<evidence type="ECO:0000313" key="1">
    <source>
        <dbReference type="Ensembl" id="ENSACIP00000024160.1"/>
    </source>
</evidence>
<dbReference type="GeneTree" id="ENSGT00940000176048"/>
<proteinExistence type="predicted"/>
<dbReference type="Proteomes" id="UP000261340">
    <property type="component" value="Unplaced"/>
</dbReference>
<dbReference type="AlphaFoldDB" id="A0A3Q0SVU1"/>
<name>A0A3Q0SVU1_AMPCI</name>
<protein>
    <submittedName>
        <fullName evidence="1">Uncharacterized protein</fullName>
    </submittedName>
</protein>
<accession>A0A3Q0SVU1</accession>
<reference evidence="1" key="2">
    <citation type="submission" date="2025-09" db="UniProtKB">
        <authorList>
            <consortium name="Ensembl"/>
        </authorList>
    </citation>
    <scope>IDENTIFICATION</scope>
</reference>
<dbReference type="Ensembl" id="ENSACIT00000024797.1">
    <property type="protein sequence ID" value="ENSACIP00000024160.1"/>
    <property type="gene ID" value="ENSACIG00000018753.1"/>
</dbReference>
<reference evidence="1" key="1">
    <citation type="submission" date="2025-08" db="UniProtKB">
        <authorList>
            <consortium name="Ensembl"/>
        </authorList>
    </citation>
    <scope>IDENTIFICATION</scope>
</reference>
<organism evidence="1 2">
    <name type="scientific">Amphilophus citrinellus</name>
    <name type="common">Midas cichlid</name>
    <name type="synonym">Cichlasoma citrinellum</name>
    <dbReference type="NCBI Taxonomy" id="61819"/>
    <lineage>
        <taxon>Eukaryota</taxon>
        <taxon>Metazoa</taxon>
        <taxon>Chordata</taxon>
        <taxon>Craniata</taxon>
        <taxon>Vertebrata</taxon>
        <taxon>Euteleostomi</taxon>
        <taxon>Actinopterygii</taxon>
        <taxon>Neopterygii</taxon>
        <taxon>Teleostei</taxon>
        <taxon>Neoteleostei</taxon>
        <taxon>Acanthomorphata</taxon>
        <taxon>Ovalentaria</taxon>
        <taxon>Cichlomorphae</taxon>
        <taxon>Cichliformes</taxon>
        <taxon>Cichlidae</taxon>
        <taxon>New World cichlids</taxon>
        <taxon>Cichlasomatinae</taxon>
        <taxon>Heroini</taxon>
        <taxon>Amphilophus</taxon>
    </lineage>
</organism>
<evidence type="ECO:0000313" key="2">
    <source>
        <dbReference type="Proteomes" id="UP000261340"/>
    </source>
</evidence>
<keyword evidence="2" id="KW-1185">Reference proteome</keyword>
<sequence length="149" mass="16281">MRLGQGSATRGSRATCGSSRLNLRLCAARGNYHLQQLLFHRVSDQVRPQPSRPAVQIIGGDGIGNLGGIQGLLQPRLQRHQRLSSLSHGSLGVLVQSSGLSLDVRSRVAAGTGLLNRDVFRRLRDLRDLYRRIFLGDSLSYSSAVIVRP</sequence>